<dbReference type="RefSeq" id="WP_142941398.1">
    <property type="nucleotide sequence ID" value="NZ_VIKR01000002.1"/>
</dbReference>
<feature type="transmembrane region" description="Helical" evidence="2">
    <location>
        <begin position="318"/>
        <end position="339"/>
    </location>
</feature>
<sequence length="340" mass="39360">MIKYFGALFKEILDDVIGYDSRLRHTIFPLLFQPGKITNDYIRDKRFYYVLPIRLYLITSVLFILLLQFNTDTKPFVSSQNGITQVTEQNDLKQSLPNQKKLTTDLPQAKTADTDSDRQDQLLSNHEVSGGVSESIPQQSLKDKKSDEDEAVKSQDFGIQIEGEEIKFQGAEFEKEGFLKDYANTIQIKWETWKKDPEPLVKQVFELLPYMMFILLPIFAIFLKVFYLFSNRFYIEHLIFLIHNHSFIYVALMLDVGFEFFSENFSQSDHLLVKLFAELCALLSVVLSVWIIAYIYLSMKRVYKQGWGMTLLKGSLLGVCYFTLITIGFISIVLVGAYLA</sequence>
<accession>A0A545TC44</accession>
<organism evidence="3 4">
    <name type="scientific">Aliikangiella marina</name>
    <dbReference type="NCBI Taxonomy" id="1712262"/>
    <lineage>
        <taxon>Bacteria</taxon>
        <taxon>Pseudomonadati</taxon>
        <taxon>Pseudomonadota</taxon>
        <taxon>Gammaproteobacteria</taxon>
        <taxon>Oceanospirillales</taxon>
        <taxon>Pleioneaceae</taxon>
        <taxon>Aliikangiella</taxon>
    </lineage>
</organism>
<evidence type="ECO:0000256" key="2">
    <source>
        <dbReference type="SAM" id="Phobius"/>
    </source>
</evidence>
<feature type="transmembrane region" description="Helical" evidence="2">
    <location>
        <begin position="47"/>
        <end position="69"/>
    </location>
</feature>
<evidence type="ECO:0000256" key="1">
    <source>
        <dbReference type="SAM" id="MobiDB-lite"/>
    </source>
</evidence>
<name>A0A545TC44_9GAMM</name>
<comment type="caution">
    <text evidence="3">The sequence shown here is derived from an EMBL/GenBank/DDBJ whole genome shotgun (WGS) entry which is preliminary data.</text>
</comment>
<evidence type="ECO:0000313" key="3">
    <source>
        <dbReference type="EMBL" id="TQV74780.1"/>
    </source>
</evidence>
<keyword evidence="4" id="KW-1185">Reference proteome</keyword>
<dbReference type="EMBL" id="VIKR01000002">
    <property type="protein sequence ID" value="TQV74780.1"/>
    <property type="molecule type" value="Genomic_DNA"/>
</dbReference>
<keyword evidence="2" id="KW-0812">Transmembrane</keyword>
<protein>
    <submittedName>
        <fullName evidence="3">DUF3667 domain-containing protein</fullName>
    </submittedName>
</protein>
<feature type="transmembrane region" description="Helical" evidence="2">
    <location>
        <begin position="276"/>
        <end position="297"/>
    </location>
</feature>
<feature type="region of interest" description="Disordered" evidence="1">
    <location>
        <begin position="88"/>
        <end position="149"/>
    </location>
</feature>
<dbReference type="InterPro" id="IPR022134">
    <property type="entry name" value="DUF3667"/>
</dbReference>
<dbReference type="AlphaFoldDB" id="A0A545TC44"/>
<evidence type="ECO:0000313" key="4">
    <source>
        <dbReference type="Proteomes" id="UP000317839"/>
    </source>
</evidence>
<dbReference type="Proteomes" id="UP000317839">
    <property type="component" value="Unassembled WGS sequence"/>
</dbReference>
<feature type="transmembrane region" description="Helical" evidence="2">
    <location>
        <begin position="238"/>
        <end position="256"/>
    </location>
</feature>
<proteinExistence type="predicted"/>
<gene>
    <name evidence="3" type="ORF">FLL45_07400</name>
</gene>
<dbReference type="OrthoDB" id="9111327at2"/>
<dbReference type="Pfam" id="PF12412">
    <property type="entry name" value="DUF3667"/>
    <property type="match status" value="1"/>
</dbReference>
<keyword evidence="2" id="KW-0472">Membrane</keyword>
<feature type="transmembrane region" description="Helical" evidence="2">
    <location>
        <begin position="207"/>
        <end position="226"/>
    </location>
</feature>
<feature type="compositionally biased region" description="Polar residues" evidence="1">
    <location>
        <begin position="88"/>
        <end position="101"/>
    </location>
</feature>
<reference evidence="3 4" key="1">
    <citation type="submission" date="2019-06" db="EMBL/GenBank/DDBJ databases">
        <title>Draft genome of Aliikangiella marina GYP-15.</title>
        <authorList>
            <person name="Wang G."/>
        </authorList>
    </citation>
    <scope>NUCLEOTIDE SEQUENCE [LARGE SCALE GENOMIC DNA]</scope>
    <source>
        <strain evidence="3 4">GYP-15</strain>
    </source>
</reference>
<keyword evidence="2" id="KW-1133">Transmembrane helix</keyword>